<keyword evidence="1" id="KW-0732">Signal</keyword>
<gene>
    <name evidence="4" type="ORF">MAMC_01799</name>
</gene>
<evidence type="ECO:0000259" key="3">
    <source>
        <dbReference type="Pfam" id="PF20732"/>
    </source>
</evidence>
<feature type="domain" description="Peptidoglycan beta-N-acetylmuramidase NamZ N-terminal" evidence="2">
    <location>
        <begin position="57"/>
        <end position="260"/>
    </location>
</feature>
<dbReference type="Gene3D" id="3.90.1150.140">
    <property type="match status" value="1"/>
</dbReference>
<organism evidence="4 5">
    <name type="scientific">Methylacidimicrobium cyclopophantes</name>
    <dbReference type="NCBI Taxonomy" id="1041766"/>
    <lineage>
        <taxon>Bacteria</taxon>
        <taxon>Pseudomonadati</taxon>
        <taxon>Verrucomicrobiota</taxon>
        <taxon>Methylacidimicrobium</taxon>
    </lineage>
</organism>
<evidence type="ECO:0008006" key="6">
    <source>
        <dbReference type="Google" id="ProtNLM"/>
    </source>
</evidence>
<feature type="domain" description="Peptidoglycan beta-N-acetylmuramidase NamZ C-terminal" evidence="3">
    <location>
        <begin position="265"/>
        <end position="421"/>
    </location>
</feature>
<dbReference type="PANTHER" id="PTHR42915:SF1">
    <property type="entry name" value="PEPTIDOGLYCAN BETA-N-ACETYLMURAMIDASE NAMZ"/>
    <property type="match status" value="1"/>
</dbReference>
<keyword evidence="5" id="KW-1185">Reference proteome</keyword>
<sequence>MKGPAAYRHMARLIRFSFGFLFLLSSLSRSLQAAAPVDLGVDVLAKRQFRELQGKRVGLITNASGVNKNGISTLDLLRHAPGVRLTAIFAPEHGLYGTSWAGEKVDSLRDPQSGLPIYSLFGETRKPTPEMLREVDALVYDIQDIGCRSYTYISTLGLAMEAAGENGKEFFVLDRPNPLGGERYEGMPLDSRFRSFVGEWDIPYVYGLTPGELAKMIAGEQWIRKRPQLTVVPMNGWRRDMLWEDTRLLWVPPSPNIPRPESAFFYVLTGLLGEMSGVNNGVGTTLPFALVGSPELDPDGFARTMGQRQIPGAIFRPVRYRLFGKEARGRLFGGAQIHLWDPRRVPLVPTALTLLEEVNKALNGAPVAGMRAEDSSLFDKLCGTDAVRLALQQGRSVKDLWESWDSYLEEYRARRQKYLLYPEVAAPAPLGGVQGPPQAVGLEEAAVPKAVPVPANGGNR</sequence>
<proteinExistence type="predicted"/>
<dbReference type="PANTHER" id="PTHR42915">
    <property type="entry name" value="HYPOTHETICAL 460 KDA PROTEIN IN FEUA-SIGW INTERGENIC REGION [PRECURSOR]"/>
    <property type="match status" value="1"/>
</dbReference>
<dbReference type="InterPro" id="IPR008302">
    <property type="entry name" value="NamZ"/>
</dbReference>
<evidence type="ECO:0000313" key="4">
    <source>
        <dbReference type="EMBL" id="VVM07720.1"/>
    </source>
</evidence>
<dbReference type="Pfam" id="PF20732">
    <property type="entry name" value="NamZ_C"/>
    <property type="match status" value="1"/>
</dbReference>
<feature type="signal peptide" evidence="1">
    <location>
        <begin position="1"/>
        <end position="33"/>
    </location>
</feature>
<evidence type="ECO:0000313" key="5">
    <source>
        <dbReference type="Proteomes" id="UP000381693"/>
    </source>
</evidence>
<dbReference type="InterPro" id="IPR048502">
    <property type="entry name" value="NamZ_N"/>
</dbReference>
<reference evidence="4" key="1">
    <citation type="submission" date="2019-09" db="EMBL/GenBank/DDBJ databases">
        <authorList>
            <person name="Cremers G."/>
        </authorList>
    </citation>
    <scope>NUCLEOTIDE SEQUENCE [LARGE SCALE GENOMIC DNA]</scope>
    <source>
        <strain evidence="4">3B</strain>
    </source>
</reference>
<dbReference type="AlphaFoldDB" id="A0A5E6MIG2"/>
<accession>A0A5E6MIG2</accession>
<feature type="chain" id="PRO_5022923882" description="DUF1343 domain-containing protein" evidence="1">
    <location>
        <begin position="34"/>
        <end position="460"/>
    </location>
</feature>
<dbReference type="Gene3D" id="3.40.50.12170">
    <property type="entry name" value="Uncharacterised protein PF07075, DUF1343"/>
    <property type="match status" value="1"/>
</dbReference>
<dbReference type="GO" id="GO:0033922">
    <property type="term" value="F:peptidoglycan beta-N-acetylmuramidase activity"/>
    <property type="evidence" value="ECO:0007669"/>
    <property type="project" value="InterPro"/>
</dbReference>
<dbReference type="InterPro" id="IPR048503">
    <property type="entry name" value="NamZ_C"/>
</dbReference>
<dbReference type="Proteomes" id="UP000381693">
    <property type="component" value="Unassembled WGS sequence"/>
</dbReference>
<dbReference type="Pfam" id="PF07075">
    <property type="entry name" value="NamZ_N"/>
    <property type="match status" value="1"/>
</dbReference>
<dbReference type="RefSeq" id="WP_246189636.1">
    <property type="nucleotide sequence ID" value="NZ_CABFUZ020000192.1"/>
</dbReference>
<comment type="caution">
    <text evidence="4">The sequence shown here is derived from an EMBL/GenBank/DDBJ whole genome shotgun (WGS) entry which is preliminary data.</text>
</comment>
<dbReference type="PIRSF" id="PIRSF016719">
    <property type="entry name" value="UCP016719"/>
    <property type="match status" value="1"/>
</dbReference>
<evidence type="ECO:0000256" key="1">
    <source>
        <dbReference type="SAM" id="SignalP"/>
    </source>
</evidence>
<dbReference type="EMBL" id="CABFUZ020000192">
    <property type="protein sequence ID" value="VVM07720.1"/>
    <property type="molecule type" value="Genomic_DNA"/>
</dbReference>
<protein>
    <recommendedName>
        <fullName evidence="6">DUF1343 domain-containing protein</fullName>
    </recommendedName>
</protein>
<evidence type="ECO:0000259" key="2">
    <source>
        <dbReference type="Pfam" id="PF07075"/>
    </source>
</evidence>
<name>A0A5E6MIG2_9BACT</name>